<sequence>MVVALLAIALPAAAGAQGFKLYYDLVSREPKVAPADHRIYYGSELVHFGDLRLPKGPGPHPVAIVIHGGAWSSSVALHYTSPLSAELTCMGVATWNIEYRRLGGGGGWPTTFQDVSAAADFLRELAKRFPLDLSRVVVTGHSAGGQLGLWLAARHRLPPTATLHTPNPLPIRGVVALAGPGDLARFIQEVPRYTDAVNQLFGGGTPEQIAARMKEGSPVELLPLGVPQVFVNGTKDTSVPLELVEEFVAKAKEAGDTTTLIPVPDGQHFESVDPANPVAGPAIVRSVLGMLGVKAPRGTHEAGACRAARKSR</sequence>
<feature type="domain" description="BD-FAE-like" evidence="3">
    <location>
        <begin position="52"/>
        <end position="248"/>
    </location>
</feature>
<dbReference type="InterPro" id="IPR049492">
    <property type="entry name" value="BD-FAE-like_dom"/>
</dbReference>
<dbReference type="PANTHER" id="PTHR48081">
    <property type="entry name" value="AB HYDROLASE SUPERFAMILY PROTEIN C4A8.06C"/>
    <property type="match status" value="1"/>
</dbReference>
<dbReference type="PANTHER" id="PTHR48081:SF33">
    <property type="entry name" value="KYNURENINE FORMAMIDASE"/>
    <property type="match status" value="1"/>
</dbReference>
<dbReference type="SUPFAM" id="SSF53474">
    <property type="entry name" value="alpha/beta-Hydrolases"/>
    <property type="match status" value="1"/>
</dbReference>
<dbReference type="EMBL" id="JABBJJ010000078">
    <property type="protein sequence ID" value="NMO16777.1"/>
    <property type="molecule type" value="Genomic_DNA"/>
</dbReference>
<keyword evidence="2" id="KW-0732">Signal</keyword>
<evidence type="ECO:0000259" key="3">
    <source>
        <dbReference type="Pfam" id="PF20434"/>
    </source>
</evidence>
<protein>
    <submittedName>
        <fullName evidence="4">Alpha/beta hydrolase</fullName>
    </submittedName>
</protein>
<evidence type="ECO:0000313" key="4">
    <source>
        <dbReference type="EMBL" id="NMO16777.1"/>
    </source>
</evidence>
<keyword evidence="1 4" id="KW-0378">Hydrolase</keyword>
<organism evidence="4 5">
    <name type="scientific">Pyxidicoccus fallax</name>
    <dbReference type="NCBI Taxonomy" id="394095"/>
    <lineage>
        <taxon>Bacteria</taxon>
        <taxon>Pseudomonadati</taxon>
        <taxon>Myxococcota</taxon>
        <taxon>Myxococcia</taxon>
        <taxon>Myxococcales</taxon>
        <taxon>Cystobacterineae</taxon>
        <taxon>Myxococcaceae</taxon>
        <taxon>Pyxidicoccus</taxon>
    </lineage>
</organism>
<dbReference type="AlphaFoldDB" id="A0A848LDJ9"/>
<proteinExistence type="predicted"/>
<evidence type="ECO:0000313" key="5">
    <source>
        <dbReference type="Proteomes" id="UP000518300"/>
    </source>
</evidence>
<dbReference type="InterPro" id="IPR050300">
    <property type="entry name" value="GDXG_lipolytic_enzyme"/>
</dbReference>
<reference evidence="4 5" key="1">
    <citation type="submission" date="2020-04" db="EMBL/GenBank/DDBJ databases">
        <title>Draft genome of Pyxidicoccus fallax type strain.</title>
        <authorList>
            <person name="Whitworth D.E."/>
        </authorList>
    </citation>
    <scope>NUCLEOTIDE SEQUENCE [LARGE SCALE GENOMIC DNA]</scope>
    <source>
        <strain evidence="4 5">DSM 14698</strain>
    </source>
</reference>
<name>A0A848LDJ9_9BACT</name>
<keyword evidence="5" id="KW-1185">Reference proteome</keyword>
<dbReference type="Proteomes" id="UP000518300">
    <property type="component" value="Unassembled WGS sequence"/>
</dbReference>
<feature type="signal peptide" evidence="2">
    <location>
        <begin position="1"/>
        <end position="16"/>
    </location>
</feature>
<accession>A0A848LDJ9</accession>
<evidence type="ECO:0000256" key="1">
    <source>
        <dbReference type="ARBA" id="ARBA00022801"/>
    </source>
</evidence>
<gene>
    <name evidence="4" type="ORF">HG543_18195</name>
</gene>
<dbReference type="Gene3D" id="3.40.50.1820">
    <property type="entry name" value="alpha/beta hydrolase"/>
    <property type="match status" value="1"/>
</dbReference>
<dbReference type="InterPro" id="IPR029058">
    <property type="entry name" value="AB_hydrolase_fold"/>
</dbReference>
<dbReference type="GO" id="GO:0016787">
    <property type="term" value="F:hydrolase activity"/>
    <property type="evidence" value="ECO:0007669"/>
    <property type="project" value="UniProtKB-KW"/>
</dbReference>
<feature type="chain" id="PRO_5032609332" evidence="2">
    <location>
        <begin position="17"/>
        <end position="312"/>
    </location>
</feature>
<evidence type="ECO:0000256" key="2">
    <source>
        <dbReference type="SAM" id="SignalP"/>
    </source>
</evidence>
<dbReference type="Pfam" id="PF20434">
    <property type="entry name" value="BD-FAE"/>
    <property type="match status" value="1"/>
</dbReference>
<comment type="caution">
    <text evidence="4">The sequence shown here is derived from an EMBL/GenBank/DDBJ whole genome shotgun (WGS) entry which is preliminary data.</text>
</comment>